<keyword evidence="4" id="KW-1003">Cell membrane</keyword>
<keyword evidence="3" id="KW-0813">Transport</keyword>
<keyword evidence="5 8" id="KW-0812">Transmembrane</keyword>
<proteinExistence type="inferred from homology"/>
<comment type="similarity">
    <text evidence="2">Belongs to the AzlC family.</text>
</comment>
<dbReference type="InterPro" id="IPR011606">
    <property type="entry name" value="Brnchd-chn_aa_trnsp_permease"/>
</dbReference>
<evidence type="ECO:0000256" key="7">
    <source>
        <dbReference type="ARBA" id="ARBA00023136"/>
    </source>
</evidence>
<organism evidence="9 10">
    <name type="scientific">Pontibacillus marinus BH030004 = DSM 16465</name>
    <dbReference type="NCBI Taxonomy" id="1385511"/>
    <lineage>
        <taxon>Bacteria</taxon>
        <taxon>Bacillati</taxon>
        <taxon>Bacillota</taxon>
        <taxon>Bacilli</taxon>
        <taxon>Bacillales</taxon>
        <taxon>Bacillaceae</taxon>
        <taxon>Pontibacillus</taxon>
    </lineage>
</organism>
<dbReference type="Proteomes" id="UP000030403">
    <property type="component" value="Unassembled WGS sequence"/>
</dbReference>
<dbReference type="Pfam" id="PF03591">
    <property type="entry name" value="AzlC"/>
    <property type="match status" value="1"/>
</dbReference>
<evidence type="ECO:0000313" key="10">
    <source>
        <dbReference type="Proteomes" id="UP000030403"/>
    </source>
</evidence>
<comment type="subcellular location">
    <subcellularLocation>
        <location evidence="1">Cell membrane</location>
        <topology evidence="1">Multi-pass membrane protein</topology>
    </subcellularLocation>
</comment>
<dbReference type="GO" id="GO:1903785">
    <property type="term" value="P:L-valine transmembrane transport"/>
    <property type="evidence" value="ECO:0007669"/>
    <property type="project" value="TreeGrafter"/>
</dbReference>
<gene>
    <name evidence="9" type="ORF">N783_15605</name>
</gene>
<accession>A0A0A5G1F3</accession>
<comment type="caution">
    <text evidence="9">The sequence shown here is derived from an EMBL/GenBank/DDBJ whole genome shotgun (WGS) entry which is preliminary data.</text>
</comment>
<evidence type="ECO:0000256" key="6">
    <source>
        <dbReference type="ARBA" id="ARBA00022989"/>
    </source>
</evidence>
<dbReference type="eggNOG" id="COG1296">
    <property type="taxonomic scope" value="Bacteria"/>
</dbReference>
<name>A0A0A5G1F3_9BACI</name>
<feature type="transmembrane region" description="Helical" evidence="8">
    <location>
        <begin position="81"/>
        <end position="102"/>
    </location>
</feature>
<feature type="transmembrane region" description="Helical" evidence="8">
    <location>
        <begin position="223"/>
        <end position="241"/>
    </location>
</feature>
<keyword evidence="10" id="KW-1185">Reference proteome</keyword>
<dbReference type="STRING" id="1385511.GCA_000425225_02240"/>
<evidence type="ECO:0000256" key="8">
    <source>
        <dbReference type="SAM" id="Phobius"/>
    </source>
</evidence>
<dbReference type="PANTHER" id="PTHR34979:SF1">
    <property type="entry name" value="INNER MEMBRANE PROTEIN YGAZ"/>
    <property type="match status" value="1"/>
</dbReference>
<protein>
    <submittedName>
        <fullName evidence="9">Branched-chain amino acid ABC transporter</fullName>
    </submittedName>
</protein>
<feature type="transmembrane region" description="Helical" evidence="8">
    <location>
        <begin position="172"/>
        <end position="190"/>
    </location>
</feature>
<dbReference type="RefSeq" id="WP_027448708.1">
    <property type="nucleotide sequence ID" value="NZ_AVPF01000046.1"/>
</dbReference>
<keyword evidence="7 8" id="KW-0472">Membrane</keyword>
<sequence length="247" mass="26707">MNTNLAEQQHSTSFISQSIKQGALAGLPIVFGYVPIAIAYGVLAKEAGLSLSEITMMSMFVFAGASQFMAAGMVLSSAGLIEIVIATFVVNFRHFVMSFSFMNHLRHISLRWKIPISLGLTDETFSVASLNKKKAKEAHGMWFYAAMILVAYSAWVLGSLTGGLIGNIMPKALSQSMGVALYAMFIALLLPSVRSEWKVGVIAFISMLVNYICAVHLDIKEGWSIVIATVLGGVSGIFLLPEEGEEE</sequence>
<evidence type="ECO:0000256" key="5">
    <source>
        <dbReference type="ARBA" id="ARBA00022692"/>
    </source>
</evidence>
<evidence type="ECO:0000313" key="9">
    <source>
        <dbReference type="EMBL" id="KGX84933.1"/>
    </source>
</evidence>
<dbReference type="EMBL" id="AVPF01000046">
    <property type="protein sequence ID" value="KGX84933.1"/>
    <property type="molecule type" value="Genomic_DNA"/>
</dbReference>
<feature type="transmembrane region" description="Helical" evidence="8">
    <location>
        <begin position="23"/>
        <end position="43"/>
    </location>
</feature>
<feature type="transmembrane region" description="Helical" evidence="8">
    <location>
        <begin position="142"/>
        <end position="166"/>
    </location>
</feature>
<keyword evidence="6 8" id="KW-1133">Transmembrane helix</keyword>
<feature type="transmembrane region" description="Helical" evidence="8">
    <location>
        <begin position="197"/>
        <end position="217"/>
    </location>
</feature>
<reference evidence="9 10" key="1">
    <citation type="submission" date="2013-08" db="EMBL/GenBank/DDBJ databases">
        <authorList>
            <person name="Huang J."/>
            <person name="Wang G."/>
        </authorList>
    </citation>
    <scope>NUCLEOTIDE SEQUENCE [LARGE SCALE GENOMIC DNA]</scope>
    <source>
        <strain evidence="9 10">BH030004</strain>
    </source>
</reference>
<evidence type="ECO:0000256" key="2">
    <source>
        <dbReference type="ARBA" id="ARBA00010735"/>
    </source>
</evidence>
<evidence type="ECO:0000256" key="3">
    <source>
        <dbReference type="ARBA" id="ARBA00022448"/>
    </source>
</evidence>
<evidence type="ECO:0000256" key="1">
    <source>
        <dbReference type="ARBA" id="ARBA00004651"/>
    </source>
</evidence>
<dbReference type="PANTHER" id="PTHR34979">
    <property type="entry name" value="INNER MEMBRANE PROTEIN YGAZ"/>
    <property type="match status" value="1"/>
</dbReference>
<evidence type="ECO:0000256" key="4">
    <source>
        <dbReference type="ARBA" id="ARBA00022475"/>
    </source>
</evidence>
<dbReference type="OrthoDB" id="3177005at2"/>
<dbReference type="GO" id="GO:0005886">
    <property type="term" value="C:plasma membrane"/>
    <property type="evidence" value="ECO:0007669"/>
    <property type="project" value="UniProtKB-SubCell"/>
</dbReference>
<dbReference type="AlphaFoldDB" id="A0A0A5G1F3"/>